<evidence type="ECO:0000313" key="2">
    <source>
        <dbReference type="EMBL" id="GJT10694.1"/>
    </source>
</evidence>
<feature type="transmembrane region" description="Helical" evidence="1">
    <location>
        <begin position="16"/>
        <end position="41"/>
    </location>
</feature>
<evidence type="ECO:0000256" key="1">
    <source>
        <dbReference type="SAM" id="Phobius"/>
    </source>
</evidence>
<reference evidence="2" key="1">
    <citation type="journal article" date="2022" name="Int. J. Mol. Sci.">
        <title>Draft Genome of Tanacetum Coccineum: Genomic Comparison of Closely Related Tanacetum-Family Plants.</title>
        <authorList>
            <person name="Yamashiro T."/>
            <person name="Shiraishi A."/>
            <person name="Nakayama K."/>
            <person name="Satake H."/>
        </authorList>
    </citation>
    <scope>NUCLEOTIDE SEQUENCE</scope>
</reference>
<feature type="non-terminal residue" evidence="2">
    <location>
        <position position="1"/>
    </location>
</feature>
<comment type="caution">
    <text evidence="2">The sequence shown here is derived from an EMBL/GenBank/DDBJ whole genome shotgun (WGS) entry which is preliminary data.</text>
</comment>
<keyword evidence="1" id="KW-0812">Transmembrane</keyword>
<evidence type="ECO:0000313" key="3">
    <source>
        <dbReference type="Proteomes" id="UP001151760"/>
    </source>
</evidence>
<organism evidence="2 3">
    <name type="scientific">Tanacetum coccineum</name>
    <dbReference type="NCBI Taxonomy" id="301880"/>
    <lineage>
        <taxon>Eukaryota</taxon>
        <taxon>Viridiplantae</taxon>
        <taxon>Streptophyta</taxon>
        <taxon>Embryophyta</taxon>
        <taxon>Tracheophyta</taxon>
        <taxon>Spermatophyta</taxon>
        <taxon>Magnoliopsida</taxon>
        <taxon>eudicotyledons</taxon>
        <taxon>Gunneridae</taxon>
        <taxon>Pentapetalae</taxon>
        <taxon>asterids</taxon>
        <taxon>campanulids</taxon>
        <taxon>Asterales</taxon>
        <taxon>Asteraceae</taxon>
        <taxon>Asteroideae</taxon>
        <taxon>Anthemideae</taxon>
        <taxon>Anthemidinae</taxon>
        <taxon>Tanacetum</taxon>
    </lineage>
</organism>
<dbReference type="Proteomes" id="UP001151760">
    <property type="component" value="Unassembled WGS sequence"/>
</dbReference>
<sequence length="51" mass="5565">GLEVGSIRHIQGLDMAYWGFLGVYWSSGYGVLSFFPLLSLVSPGTDTPYLP</sequence>
<protein>
    <submittedName>
        <fullName evidence="2">Uncharacterized protein</fullName>
    </submittedName>
</protein>
<keyword evidence="1" id="KW-0472">Membrane</keyword>
<keyword evidence="1" id="KW-1133">Transmembrane helix</keyword>
<dbReference type="EMBL" id="BQNB010013007">
    <property type="protein sequence ID" value="GJT10694.1"/>
    <property type="molecule type" value="Genomic_DNA"/>
</dbReference>
<accession>A0ABQ5BBA7</accession>
<reference evidence="2" key="2">
    <citation type="submission" date="2022-01" db="EMBL/GenBank/DDBJ databases">
        <authorList>
            <person name="Yamashiro T."/>
            <person name="Shiraishi A."/>
            <person name="Satake H."/>
            <person name="Nakayama K."/>
        </authorList>
    </citation>
    <scope>NUCLEOTIDE SEQUENCE</scope>
</reference>
<proteinExistence type="predicted"/>
<keyword evidence="3" id="KW-1185">Reference proteome</keyword>
<name>A0ABQ5BBA7_9ASTR</name>
<gene>
    <name evidence="2" type="ORF">Tco_0857736</name>
</gene>